<dbReference type="PROSITE" id="PS50106">
    <property type="entry name" value="PDZ"/>
    <property type="match status" value="1"/>
</dbReference>
<keyword evidence="2" id="KW-0963">Cytoplasm</keyword>
<dbReference type="GO" id="GO:0031941">
    <property type="term" value="C:filamentous actin"/>
    <property type="evidence" value="ECO:0007669"/>
    <property type="project" value="TreeGrafter"/>
</dbReference>
<evidence type="ECO:0000259" key="5">
    <source>
        <dbReference type="PROSITE" id="PS50106"/>
    </source>
</evidence>
<keyword evidence="3" id="KW-0479">Metal-binding</keyword>
<feature type="region of interest" description="Disordered" evidence="4">
    <location>
        <begin position="395"/>
        <end position="427"/>
    </location>
</feature>
<dbReference type="SUPFAM" id="SSF50156">
    <property type="entry name" value="PDZ domain-like"/>
    <property type="match status" value="1"/>
</dbReference>
<dbReference type="InterPro" id="IPR006643">
    <property type="entry name" value="Zasp-like_motif"/>
</dbReference>
<keyword evidence="7" id="KW-1185">Reference proteome</keyword>
<evidence type="ECO:0000313" key="6">
    <source>
        <dbReference type="EMBL" id="EYC43587.1"/>
    </source>
</evidence>
<dbReference type="GO" id="GO:0003779">
    <property type="term" value="F:actin binding"/>
    <property type="evidence" value="ECO:0007669"/>
    <property type="project" value="TreeGrafter"/>
</dbReference>
<dbReference type="GO" id="GO:0061061">
    <property type="term" value="P:muscle structure development"/>
    <property type="evidence" value="ECO:0007669"/>
    <property type="project" value="TreeGrafter"/>
</dbReference>
<dbReference type="PANTHER" id="PTHR24214">
    <property type="entry name" value="PDZ AND LIM DOMAIN PROTEIN ZASP"/>
    <property type="match status" value="1"/>
</dbReference>
<dbReference type="OrthoDB" id="44841at2759"/>
<protein>
    <recommendedName>
        <fullName evidence="5">PDZ domain-containing protein</fullName>
    </recommendedName>
</protein>
<dbReference type="InterPro" id="IPR036034">
    <property type="entry name" value="PDZ_sf"/>
</dbReference>
<evidence type="ECO:0000256" key="2">
    <source>
        <dbReference type="ARBA" id="ARBA00022490"/>
    </source>
</evidence>
<dbReference type="InterPro" id="IPR050604">
    <property type="entry name" value="PDZ-LIM_domain"/>
</dbReference>
<dbReference type="GO" id="GO:0005912">
    <property type="term" value="C:adherens junction"/>
    <property type="evidence" value="ECO:0007669"/>
    <property type="project" value="TreeGrafter"/>
</dbReference>
<dbReference type="EMBL" id="JARK01000088">
    <property type="protein sequence ID" value="EYC43587.1"/>
    <property type="molecule type" value="Genomic_DNA"/>
</dbReference>
<feature type="compositionally biased region" description="Polar residues" evidence="4">
    <location>
        <begin position="136"/>
        <end position="195"/>
    </location>
</feature>
<feature type="compositionally biased region" description="Polar residues" evidence="4">
    <location>
        <begin position="408"/>
        <end position="417"/>
    </location>
</feature>
<dbReference type="Proteomes" id="UP000024635">
    <property type="component" value="Unassembled WGS sequence"/>
</dbReference>
<evidence type="ECO:0000313" key="7">
    <source>
        <dbReference type="Proteomes" id="UP000024635"/>
    </source>
</evidence>
<dbReference type="GO" id="GO:0030036">
    <property type="term" value="P:actin cytoskeleton organization"/>
    <property type="evidence" value="ECO:0007669"/>
    <property type="project" value="TreeGrafter"/>
</dbReference>
<feature type="region of interest" description="Disordered" evidence="4">
    <location>
        <begin position="123"/>
        <end position="272"/>
    </location>
</feature>
<dbReference type="GO" id="GO:0001725">
    <property type="term" value="C:stress fiber"/>
    <property type="evidence" value="ECO:0007669"/>
    <property type="project" value="TreeGrafter"/>
</dbReference>
<dbReference type="Pfam" id="PF00595">
    <property type="entry name" value="PDZ"/>
    <property type="match status" value="1"/>
</dbReference>
<dbReference type="InterPro" id="IPR001478">
    <property type="entry name" value="PDZ"/>
</dbReference>
<feature type="domain" description="PDZ" evidence="5">
    <location>
        <begin position="13"/>
        <end position="93"/>
    </location>
</feature>
<sequence length="427" mass="47102">MLLQPVMSYETISVRMNRSDPSIRWGFTLRQQGNRIVVATVDRDSLSDKAGMKSGDEVDTVCGRNAVNMSVNEANSIVDSSYQEVHFNLRRYVTTHTCLPWTLTEKDNKLIVDDMQPGYGSGFGGSHGFDSRSRSTAAHTKSSWDTSNQLRSTTAPYQSNYQSNYSTHSSTRAPHQGSYVATNSQPRMYHSPSTYSRHEESSYSRNNTTSYGNGNIPTYSSHTKTNFTSGDSAMPHGGASGGRFSSNVNPTYTTNFGAQRHHDSHTTETRHPTAAQNYSFNNGLTSTAYKPGSGGVPLNQATFIQTSQHSPSLHPSGVSPGGTKIYYHSPSPRTRRELSPYASVQHLQYNSPMNIYSVESAAEQYTQQTGRPTELPNYRTKSPAYLTSETKKLIEEQEQGRGHRIASPSAQSSSFKRISQAVGEPVK</sequence>
<dbReference type="AlphaFoldDB" id="A0A016WWH3"/>
<keyword evidence="3" id="KW-0862">Zinc</keyword>
<dbReference type="STRING" id="53326.A0A016WWH3"/>
<evidence type="ECO:0000256" key="3">
    <source>
        <dbReference type="ARBA" id="ARBA00023038"/>
    </source>
</evidence>
<organism evidence="6 7">
    <name type="scientific">Ancylostoma ceylanicum</name>
    <dbReference type="NCBI Taxonomy" id="53326"/>
    <lineage>
        <taxon>Eukaryota</taxon>
        <taxon>Metazoa</taxon>
        <taxon>Ecdysozoa</taxon>
        <taxon>Nematoda</taxon>
        <taxon>Chromadorea</taxon>
        <taxon>Rhabditida</taxon>
        <taxon>Rhabditina</taxon>
        <taxon>Rhabditomorpha</taxon>
        <taxon>Strongyloidea</taxon>
        <taxon>Ancylostomatidae</taxon>
        <taxon>Ancylostomatinae</taxon>
        <taxon>Ancylostoma</taxon>
    </lineage>
</organism>
<feature type="compositionally biased region" description="Polar residues" evidence="4">
    <location>
        <begin position="203"/>
        <end position="231"/>
    </location>
</feature>
<comment type="subcellular location">
    <subcellularLocation>
        <location evidence="1">Cytoplasm</location>
    </subcellularLocation>
</comment>
<dbReference type="GO" id="GO:0030018">
    <property type="term" value="C:Z disc"/>
    <property type="evidence" value="ECO:0007669"/>
    <property type="project" value="TreeGrafter"/>
</dbReference>
<proteinExistence type="predicted"/>
<gene>
    <name evidence="6" type="primary">Acey_s0488.g2353</name>
    <name evidence="6" type="synonym">Acey-ZK1321.4</name>
    <name evidence="6" type="ORF">Y032_0488g2353</name>
</gene>
<dbReference type="PANTHER" id="PTHR24214:SF31">
    <property type="entry name" value="PDZ DOMAIN-CONTAINING PROTEIN"/>
    <property type="match status" value="1"/>
</dbReference>
<evidence type="ECO:0000256" key="1">
    <source>
        <dbReference type="ARBA" id="ARBA00004496"/>
    </source>
</evidence>
<dbReference type="SMART" id="SM00228">
    <property type="entry name" value="PDZ"/>
    <property type="match status" value="1"/>
</dbReference>
<reference evidence="7" key="1">
    <citation type="journal article" date="2015" name="Nat. Genet.">
        <title>The genome and transcriptome of the zoonotic hookworm Ancylostoma ceylanicum identify infection-specific gene families.</title>
        <authorList>
            <person name="Schwarz E.M."/>
            <person name="Hu Y."/>
            <person name="Antoshechkin I."/>
            <person name="Miller M.M."/>
            <person name="Sternberg P.W."/>
            <person name="Aroian R.V."/>
        </authorList>
    </citation>
    <scope>NUCLEOTIDE SEQUENCE</scope>
    <source>
        <strain evidence="7">HY135</strain>
    </source>
</reference>
<feature type="compositionally biased region" description="Polar residues" evidence="4">
    <location>
        <begin position="243"/>
        <end position="257"/>
    </location>
</feature>
<accession>A0A016WWH3</accession>
<dbReference type="SMART" id="SM00735">
    <property type="entry name" value="ZM"/>
    <property type="match status" value="1"/>
</dbReference>
<name>A0A016WWH3_9BILA</name>
<evidence type="ECO:0000256" key="4">
    <source>
        <dbReference type="SAM" id="MobiDB-lite"/>
    </source>
</evidence>
<dbReference type="Gene3D" id="2.30.42.10">
    <property type="match status" value="1"/>
</dbReference>
<comment type="caution">
    <text evidence="6">The sequence shown here is derived from an EMBL/GenBank/DDBJ whole genome shotgun (WGS) entry which is preliminary data.</text>
</comment>
<dbReference type="GO" id="GO:0051371">
    <property type="term" value="F:muscle alpha-actinin binding"/>
    <property type="evidence" value="ECO:0007669"/>
    <property type="project" value="TreeGrafter"/>
</dbReference>
<feature type="compositionally biased region" description="Basic and acidic residues" evidence="4">
    <location>
        <begin position="260"/>
        <end position="271"/>
    </location>
</feature>
<keyword evidence="3" id="KW-0440">LIM domain</keyword>